<organism evidence="1">
    <name type="scientific">Leviviridae sp</name>
    <dbReference type="NCBI Taxonomy" id="2027243"/>
    <lineage>
        <taxon>Viruses</taxon>
        <taxon>Riboviria</taxon>
        <taxon>Orthornavirae</taxon>
        <taxon>Lenarviricota</taxon>
        <taxon>Leviviricetes</taxon>
        <taxon>Norzivirales</taxon>
        <taxon>Fiersviridae</taxon>
    </lineage>
</organism>
<accession>A0A514D3F1</accession>
<proteinExistence type="predicted"/>
<dbReference type="EMBL" id="MN033873">
    <property type="protein sequence ID" value="QDH88142.1"/>
    <property type="molecule type" value="Genomic_RNA"/>
</dbReference>
<name>A0A514D3F1_9VIRU</name>
<reference evidence="1" key="1">
    <citation type="submission" date="2019-05" db="EMBL/GenBank/DDBJ databases">
        <title>Metatranscriptomic reconstruction reveals RNA viruses with the potential to shape carbon cycling in soil.</title>
        <authorList>
            <person name="Starr E.P."/>
            <person name="Nuccio E."/>
            <person name="Pett-Ridge J."/>
            <person name="Banfield J.F."/>
            <person name="Firestone M.K."/>
        </authorList>
    </citation>
    <scope>NUCLEOTIDE SEQUENCE</scope>
    <source>
        <strain evidence="1">H1_Rhizo_Litter_1_scaffold_401</strain>
    </source>
</reference>
<gene>
    <name evidence="1" type="ORF">H1RhizoLitter1401_000004</name>
</gene>
<sequence length="436" mass="49109">MAGYFTDSRNVEQITYYTREKVAGLPQSGVVGNQGTEIGKQVTTSWRTNRAVGNPLLIPQTDPLQILQGAAFSIGKNVYDTGHAFKTSKQTLGYLPRIITNGKPFSTVLADWGIQGTISLPVPKGTYPVVPDWSISDQNYYGAKFIRETTPSATVAHLSTAFGQALLGEEVPNVKALWDTTIYDKAVLFRRAGNEYLNVIYGWIPFVSDLTELLHAVVNFRNIVDQYTRDSGRIVRRSRTFSLPQTAPVLELDRGIYSPVWPSNNAQYDAKNGYLSCYLTTQTEYKFSGAYTYYLPALSSDKLAEFDRHTRLANHLLGLRLTPSALWELTPWTWLADWFGNVGTVLSNVSDLNTDNLVILWAYLQRHVKMTRQYSLTDMRLKGRKSFTQYATYTTEVKERIKATPYGFGLNPNSFTPVQWSILGDLFLLKAPKSIR</sequence>
<evidence type="ECO:0008006" key="2">
    <source>
        <dbReference type="Google" id="ProtNLM"/>
    </source>
</evidence>
<evidence type="ECO:0000313" key="1">
    <source>
        <dbReference type="EMBL" id="QDH88142.1"/>
    </source>
</evidence>
<protein>
    <recommendedName>
        <fullName evidence="2">Maturation</fullName>
    </recommendedName>
</protein>